<dbReference type="GO" id="GO:0005886">
    <property type="term" value="C:plasma membrane"/>
    <property type="evidence" value="ECO:0007669"/>
    <property type="project" value="UniProtKB-SubCell"/>
</dbReference>
<evidence type="ECO:0000259" key="7">
    <source>
        <dbReference type="Pfam" id="PF02687"/>
    </source>
</evidence>
<feature type="transmembrane region" description="Helical" evidence="6">
    <location>
        <begin position="755"/>
        <end position="775"/>
    </location>
</feature>
<evidence type="ECO:0000256" key="3">
    <source>
        <dbReference type="ARBA" id="ARBA00022692"/>
    </source>
</evidence>
<evidence type="ECO:0000256" key="2">
    <source>
        <dbReference type="ARBA" id="ARBA00022475"/>
    </source>
</evidence>
<keyword evidence="4 6" id="KW-1133">Transmembrane helix</keyword>
<dbReference type="InterPro" id="IPR050250">
    <property type="entry name" value="Macrolide_Exporter_MacB"/>
</dbReference>
<protein>
    <submittedName>
        <fullName evidence="9">ABC transporter permease</fullName>
    </submittedName>
</protein>
<name>A0A4R0MVF9_9SPHI</name>
<feature type="transmembrane region" description="Helical" evidence="6">
    <location>
        <begin position="336"/>
        <end position="355"/>
    </location>
</feature>
<keyword evidence="3 6" id="KW-0812">Transmembrane</keyword>
<dbReference type="PANTHER" id="PTHR30572:SF18">
    <property type="entry name" value="ABC-TYPE MACROLIDE FAMILY EXPORT SYSTEM PERMEASE COMPONENT 2"/>
    <property type="match status" value="1"/>
</dbReference>
<sequence>MFKLNFKIALRNLWKNKVYTAINIGGLSIALAAFIVVLLYVTYETGYDKDVPNYDRIYQVGRNLPDHKTDYTPAPLAKVIQDNFPEVEVTGKMSTTWFEFPIQTEKGRVYSTKALLLDYKVAKMFNIRPEGKLADENDPGLQLYVPKLFFNKLFPNEQVIFPKQVSLGPKKAGQFVKLYGTIERTDEHSNIKFDVVSLSKDISFDNKDYGTNNFKTFIQVKRGANIEALQQKIDQLYKREVIKAGASANDYRIAGRSVIFLDPLKNLHLKPMAGSDTNYKIVFALFGLGILIVIIACINFTNLTIAQATKRAKEVGVRKVLGAYQLNLTYQFLAEIFMQCLLSLALGLIIAEVLLPVFNRLFGIPLSIWHGDQTLFAQLLLILIGVTVISGIYPALVLSAYKPASVLKGNMQTSYKTRWLRNSLLAAQFVIAIIFIAGLLIVNNQLKYMRAEDKGFKSSQVVFIKNIQFYNKAKDFEQARNKMMKIPGVNYVTVASDIPDGSKPGTNTYKLGEQESSIDFIDVDFDYFETLDIKLKSGRFFSRNFMADTAGSATLNESAVARYGVTNPVGKIIRGCDMDYKIVGVVKDFKAQGFEAAVEPTIYSIKNPCNNQKIKIMVNIDQRSMTAALAALKSQWPSINNLDGDDFRYEFLDELYGRLFKKQEQLQSVFFFAAMLTIFIAVLGLFAFSAFTTNNRIKEISIRKILGATDFQMFKMLNTFFIWIVLISNVIGWPLAYILAKNWLETFAYRIDIPLFPFVLAALISTVLTVLTVSIQARKAVKTSPAEALKYE</sequence>
<dbReference type="PANTHER" id="PTHR30572">
    <property type="entry name" value="MEMBRANE COMPONENT OF TRANSPORTER-RELATED"/>
    <property type="match status" value="1"/>
</dbReference>
<feature type="transmembrane region" description="Helical" evidence="6">
    <location>
        <begin position="422"/>
        <end position="442"/>
    </location>
</feature>
<dbReference type="OrthoDB" id="1451596at2"/>
<evidence type="ECO:0000256" key="4">
    <source>
        <dbReference type="ARBA" id="ARBA00022989"/>
    </source>
</evidence>
<accession>A0A4R0MVF9</accession>
<organism evidence="9 10">
    <name type="scientific">Pedobacter hiemivivus</name>
    <dbReference type="NCBI Taxonomy" id="2530454"/>
    <lineage>
        <taxon>Bacteria</taxon>
        <taxon>Pseudomonadati</taxon>
        <taxon>Bacteroidota</taxon>
        <taxon>Sphingobacteriia</taxon>
        <taxon>Sphingobacteriales</taxon>
        <taxon>Sphingobacteriaceae</taxon>
        <taxon>Pedobacter</taxon>
    </lineage>
</organism>
<dbReference type="AlphaFoldDB" id="A0A4R0MVF9"/>
<feature type="domain" description="MacB-like periplasmic core" evidence="8">
    <location>
        <begin position="430"/>
        <end position="599"/>
    </location>
</feature>
<reference evidence="9 10" key="1">
    <citation type="submission" date="2019-02" db="EMBL/GenBank/DDBJ databases">
        <title>Pedobacter sp. RP-3-8 sp. nov., isolated from Arctic soil.</title>
        <authorList>
            <person name="Dahal R.H."/>
        </authorList>
    </citation>
    <scope>NUCLEOTIDE SEQUENCE [LARGE SCALE GENOMIC DNA]</scope>
    <source>
        <strain evidence="9 10">RP-3-8</strain>
    </source>
</reference>
<feature type="domain" description="ABC3 transporter permease C-terminal" evidence="7">
    <location>
        <begin position="672"/>
        <end position="785"/>
    </location>
</feature>
<dbReference type="InterPro" id="IPR003838">
    <property type="entry name" value="ABC3_permease_C"/>
</dbReference>
<dbReference type="RefSeq" id="WP_131610981.1">
    <property type="nucleotide sequence ID" value="NZ_SJSM01000017.1"/>
</dbReference>
<dbReference type="GO" id="GO:0022857">
    <property type="term" value="F:transmembrane transporter activity"/>
    <property type="evidence" value="ECO:0007669"/>
    <property type="project" value="TreeGrafter"/>
</dbReference>
<evidence type="ECO:0000256" key="1">
    <source>
        <dbReference type="ARBA" id="ARBA00004651"/>
    </source>
</evidence>
<feature type="transmembrane region" description="Helical" evidence="6">
    <location>
        <begin position="21"/>
        <end position="43"/>
    </location>
</feature>
<comment type="caution">
    <text evidence="9">The sequence shown here is derived from an EMBL/GenBank/DDBJ whole genome shotgun (WGS) entry which is preliminary data.</text>
</comment>
<dbReference type="EMBL" id="SJSM01000017">
    <property type="protein sequence ID" value="TCC89914.1"/>
    <property type="molecule type" value="Genomic_DNA"/>
</dbReference>
<dbReference type="Proteomes" id="UP000291117">
    <property type="component" value="Unassembled WGS sequence"/>
</dbReference>
<feature type="domain" description="ABC3 transporter permease C-terminal" evidence="7">
    <location>
        <begin position="288"/>
        <end position="400"/>
    </location>
</feature>
<evidence type="ECO:0000313" key="10">
    <source>
        <dbReference type="Proteomes" id="UP000291117"/>
    </source>
</evidence>
<feature type="transmembrane region" description="Helical" evidence="6">
    <location>
        <begin position="669"/>
        <end position="692"/>
    </location>
</feature>
<keyword evidence="5 6" id="KW-0472">Membrane</keyword>
<feature type="transmembrane region" description="Helical" evidence="6">
    <location>
        <begin position="713"/>
        <end position="735"/>
    </location>
</feature>
<keyword evidence="2" id="KW-1003">Cell membrane</keyword>
<dbReference type="Pfam" id="PF02687">
    <property type="entry name" value="FtsX"/>
    <property type="match status" value="2"/>
</dbReference>
<feature type="transmembrane region" description="Helical" evidence="6">
    <location>
        <begin position="281"/>
        <end position="303"/>
    </location>
</feature>
<evidence type="ECO:0000313" key="9">
    <source>
        <dbReference type="EMBL" id="TCC89914.1"/>
    </source>
</evidence>
<feature type="transmembrane region" description="Helical" evidence="6">
    <location>
        <begin position="375"/>
        <end position="401"/>
    </location>
</feature>
<evidence type="ECO:0000256" key="6">
    <source>
        <dbReference type="SAM" id="Phobius"/>
    </source>
</evidence>
<dbReference type="InterPro" id="IPR025857">
    <property type="entry name" value="MacB_PCD"/>
</dbReference>
<evidence type="ECO:0000256" key="5">
    <source>
        <dbReference type="ARBA" id="ARBA00023136"/>
    </source>
</evidence>
<comment type="subcellular location">
    <subcellularLocation>
        <location evidence="1">Cell membrane</location>
        <topology evidence="1">Multi-pass membrane protein</topology>
    </subcellularLocation>
</comment>
<dbReference type="Pfam" id="PF12704">
    <property type="entry name" value="MacB_PCD"/>
    <property type="match status" value="1"/>
</dbReference>
<proteinExistence type="predicted"/>
<gene>
    <name evidence="9" type="ORF">EZ444_20285</name>
</gene>
<keyword evidence="10" id="KW-1185">Reference proteome</keyword>
<evidence type="ECO:0000259" key="8">
    <source>
        <dbReference type="Pfam" id="PF12704"/>
    </source>
</evidence>